<gene>
    <name evidence="9" type="ORF">BV898_09540</name>
</gene>
<feature type="compositionally biased region" description="Basic residues" evidence="7">
    <location>
        <begin position="1006"/>
        <end position="1018"/>
    </location>
</feature>
<comment type="caution">
    <text evidence="9">The sequence shown here is derived from an EMBL/GenBank/DDBJ whole genome shotgun (WGS) entry which is preliminary data.</text>
</comment>
<feature type="binding site" evidence="4">
    <location>
        <position position="952"/>
    </location>
    <ligand>
        <name>AMP</name>
        <dbReference type="ChEBI" id="CHEBI:456215"/>
    </ligand>
</feature>
<keyword evidence="2 6" id="KW-0378">Hydrolase</keyword>
<feature type="active site" description="Proton donor" evidence="3">
    <location>
        <position position="752"/>
    </location>
</feature>
<feature type="region of interest" description="Disordered" evidence="7">
    <location>
        <begin position="48"/>
        <end position="67"/>
    </location>
</feature>
<feature type="binding site" evidence="5">
    <location>
        <position position="900"/>
    </location>
    <ligand>
        <name>Zn(2+)</name>
        <dbReference type="ChEBI" id="CHEBI:29105"/>
        <label>1</label>
    </ligand>
</feature>
<dbReference type="AlphaFoldDB" id="A0A1W0WML6"/>
<feature type="binding site" evidence="4">
    <location>
        <position position="791"/>
    </location>
    <ligand>
        <name>AMP</name>
        <dbReference type="ChEBI" id="CHEBI:456215"/>
    </ligand>
</feature>
<dbReference type="SUPFAM" id="SSF109604">
    <property type="entry name" value="HD-domain/PDEase-like"/>
    <property type="match status" value="1"/>
</dbReference>
<evidence type="ECO:0000259" key="8">
    <source>
        <dbReference type="PROSITE" id="PS51845"/>
    </source>
</evidence>
<protein>
    <recommendedName>
        <fullName evidence="6">Phosphodiesterase</fullName>
        <ecNumber evidence="6">3.1.4.-</ecNumber>
    </recommendedName>
</protein>
<feature type="region of interest" description="Disordered" evidence="7">
    <location>
        <begin position="168"/>
        <end position="213"/>
    </location>
</feature>
<keyword evidence="10" id="KW-1185">Reference proteome</keyword>
<feature type="compositionally biased region" description="Basic and acidic residues" evidence="7">
    <location>
        <begin position="1019"/>
        <end position="1032"/>
    </location>
</feature>
<feature type="binding site" evidence="4">
    <location>
        <position position="900"/>
    </location>
    <ligand>
        <name>AMP</name>
        <dbReference type="ChEBI" id="CHEBI:456215"/>
    </ligand>
</feature>
<proteinExistence type="inferred from homology"/>
<name>A0A1W0WML6_HYPEX</name>
<feature type="compositionally biased region" description="Basic and acidic residues" evidence="7">
    <location>
        <begin position="186"/>
        <end position="197"/>
    </location>
</feature>
<sequence length="1104" mass="126464">MAEQHGEAAPRPHTHAQHPHVEQHGKGGKGLQHQHKKIPVIHANPNDFSQQVDFDGSHRTAQHGHADMTSDDLETALHFYGSLDKAFLQDVLIKHFEDRELENLFCDMQDVEDEETDALNMFVSHGKLNFDQYNQRWTSVPVACKKELPQETFKTDRYPYKLPKTVQDTFKESTSSPSQLTVPSAQDERLVPDESKKGLLKPEVPSATSNLPRLEQRASTTYIRIGDISQCPAHLLEPQISGSPLHDTFVSMQTDVVEPERRDESTMSFHVDLEGSSNPRKSFQVNSSLLTYPGAKNRFDSQPDQLPKAGTAQAGGTEVDQVPAGTYPDHSDLSVIYDYVQQYGQLIWADNTCLYAADHGRDILRKIGPHGVSVVVRFNTSHPALEAFRTGQAIRHNHIDHDLRYAMTTGFDEDVNNRHLMAIPLANLDGLTRGVVVFSRTWNFTAPFPDELFCSALEDVSSFAKMVWRGADCRRELNTYRVLGNRFQELYIEPKNWDNVIYKFMLLIKSQINPERVHLFRLNHPEDRAVASVYDTGRFSKQGYHFDYSKEVSLPIQQTFLRNILKIGDVINVKGPADAWLAGTGLDDLLPGPEIRNFLAMAFNEDWEGRVCEVIVLINAVGTHGFLQCEEAILRTVLTFFYSAMGTHYFRYRLAATAQPLRVENELFYRLSNESREDVQELERLCDETYPLPEEFMTFDFYCISLMDDDFTLPKLLVYMMDTLFGVNGFCRNKLVSFVIAVREGYRNIRYHSWQHGFHVAHCMFRILHTNPDILTTLERKALMIGAVCHDLDHLGYTNVFIKKHSSPFEHLYPASQMEHHHIRETFRLLANPENDIIADFSAAEKSDFCLLLKQAILATDIVKYFAGKEILEAILDEGLNLEKPTHRRRFMDLIMSSSDLSLACKPWHTQVDSTADLYEEFHSQGDLEKMYGELPIPMMDRDNADHLEREQIGFITVVCLPMYSMLERALPNTAALREGCQRNILAWTEEAVRVEARRVAEGRHPHPHHQQQQHGHTHGRDPHRDDHDHDHHQHHHHHHQGPGWDDSSPHHHERNDSSGHHQQQQHHHHDQQGAPAADNSNGFRASDGGGLEHHHHHHHRESE</sequence>
<evidence type="ECO:0000256" key="2">
    <source>
        <dbReference type="ARBA" id="ARBA00022801"/>
    </source>
</evidence>
<organism evidence="9 10">
    <name type="scientific">Hypsibius exemplaris</name>
    <name type="common">Freshwater tardigrade</name>
    <dbReference type="NCBI Taxonomy" id="2072580"/>
    <lineage>
        <taxon>Eukaryota</taxon>
        <taxon>Metazoa</taxon>
        <taxon>Ecdysozoa</taxon>
        <taxon>Tardigrada</taxon>
        <taxon>Eutardigrada</taxon>
        <taxon>Parachela</taxon>
        <taxon>Hypsibioidea</taxon>
        <taxon>Hypsibiidae</taxon>
        <taxon>Hypsibius</taxon>
    </lineage>
</organism>
<dbReference type="PROSITE" id="PS00126">
    <property type="entry name" value="PDEASE_I_1"/>
    <property type="match status" value="1"/>
</dbReference>
<dbReference type="CDD" id="cd00077">
    <property type="entry name" value="HDc"/>
    <property type="match status" value="1"/>
</dbReference>
<feature type="binding site" evidence="5">
    <location>
        <position position="791"/>
    </location>
    <ligand>
        <name>Zn(2+)</name>
        <dbReference type="ChEBI" id="CHEBI:29105"/>
        <label>1</label>
    </ligand>
</feature>
<dbReference type="EC" id="3.1.4.-" evidence="6"/>
<dbReference type="InterPro" id="IPR023088">
    <property type="entry name" value="PDEase"/>
</dbReference>
<dbReference type="GO" id="GO:0046872">
    <property type="term" value="F:metal ion binding"/>
    <property type="evidence" value="ECO:0007669"/>
    <property type="project" value="UniProtKB-KW"/>
</dbReference>
<evidence type="ECO:0000256" key="7">
    <source>
        <dbReference type="SAM" id="MobiDB-lite"/>
    </source>
</evidence>
<feature type="compositionally biased region" description="Basic and acidic residues" evidence="7">
    <location>
        <begin position="1"/>
        <end position="10"/>
    </location>
</feature>
<feature type="domain" description="PDEase" evidence="8">
    <location>
        <begin position="675"/>
        <end position="995"/>
    </location>
</feature>
<evidence type="ECO:0000313" key="10">
    <source>
        <dbReference type="Proteomes" id="UP000192578"/>
    </source>
</evidence>
<dbReference type="GO" id="GO:0007165">
    <property type="term" value="P:signal transduction"/>
    <property type="evidence" value="ECO:0007669"/>
    <property type="project" value="InterPro"/>
</dbReference>
<feature type="region of interest" description="Disordered" evidence="7">
    <location>
        <begin position="298"/>
        <end position="321"/>
    </location>
</feature>
<dbReference type="PRINTS" id="PR00387">
    <property type="entry name" value="PDIESTERASE1"/>
</dbReference>
<dbReference type="PROSITE" id="PS51845">
    <property type="entry name" value="PDEASE_I_2"/>
    <property type="match status" value="1"/>
</dbReference>
<dbReference type="Pfam" id="PF00233">
    <property type="entry name" value="PDEase_I"/>
    <property type="match status" value="1"/>
</dbReference>
<evidence type="ECO:0000256" key="4">
    <source>
        <dbReference type="PIRSR" id="PIRSR623088-2"/>
    </source>
</evidence>
<dbReference type="PANTHER" id="PTHR11347">
    <property type="entry name" value="CYCLIC NUCLEOTIDE PHOSPHODIESTERASE"/>
    <property type="match status" value="1"/>
</dbReference>
<comment type="similarity">
    <text evidence="6">Belongs to the cyclic nucleotide phosphodiesterase family.</text>
</comment>
<feature type="binding site" evidence="5">
    <location>
        <position position="790"/>
    </location>
    <ligand>
        <name>Zn(2+)</name>
        <dbReference type="ChEBI" id="CHEBI:29105"/>
        <label>1</label>
    </ligand>
</feature>
<dbReference type="InterPro" id="IPR029016">
    <property type="entry name" value="GAF-like_dom_sf"/>
</dbReference>
<dbReference type="InterPro" id="IPR003607">
    <property type="entry name" value="HD/PDEase_dom"/>
</dbReference>
<evidence type="ECO:0000256" key="6">
    <source>
        <dbReference type="RuleBase" id="RU363067"/>
    </source>
</evidence>
<evidence type="ECO:0000256" key="5">
    <source>
        <dbReference type="PIRSR" id="PIRSR623088-3"/>
    </source>
</evidence>
<evidence type="ECO:0000256" key="3">
    <source>
        <dbReference type="PIRSR" id="PIRSR623088-1"/>
    </source>
</evidence>
<feature type="compositionally biased region" description="Basic residues" evidence="7">
    <location>
        <begin position="1094"/>
        <end position="1104"/>
    </location>
</feature>
<feature type="region of interest" description="Disordered" evidence="7">
    <location>
        <begin position="1001"/>
        <end position="1104"/>
    </location>
</feature>
<dbReference type="InterPro" id="IPR036971">
    <property type="entry name" value="PDEase_catalytic_dom_sf"/>
</dbReference>
<feature type="region of interest" description="Disordered" evidence="7">
    <location>
        <begin position="1"/>
        <end position="34"/>
    </location>
</feature>
<dbReference type="Proteomes" id="UP000192578">
    <property type="component" value="Unassembled WGS sequence"/>
</dbReference>
<evidence type="ECO:0000256" key="1">
    <source>
        <dbReference type="ARBA" id="ARBA00022723"/>
    </source>
</evidence>
<dbReference type="EMBL" id="MTYJ01000075">
    <property type="protein sequence ID" value="OQV16397.1"/>
    <property type="molecule type" value="Genomic_DNA"/>
</dbReference>
<reference evidence="10" key="1">
    <citation type="submission" date="2017-01" db="EMBL/GenBank/DDBJ databases">
        <title>Comparative genomics of anhydrobiosis in the tardigrade Hypsibius dujardini.</title>
        <authorList>
            <person name="Yoshida Y."/>
            <person name="Koutsovoulos G."/>
            <person name="Laetsch D."/>
            <person name="Stevens L."/>
            <person name="Kumar S."/>
            <person name="Horikawa D."/>
            <person name="Ishino K."/>
            <person name="Komine S."/>
            <person name="Tomita M."/>
            <person name="Blaxter M."/>
            <person name="Arakawa K."/>
        </authorList>
    </citation>
    <scope>NUCLEOTIDE SEQUENCE [LARGE SCALE GENOMIC DNA]</scope>
    <source>
        <strain evidence="10">Z151</strain>
    </source>
</reference>
<dbReference type="InterPro" id="IPR023174">
    <property type="entry name" value="PDEase_CS"/>
</dbReference>
<accession>A0A1W0WML6</accession>
<dbReference type="OrthoDB" id="546632at2759"/>
<dbReference type="Gene3D" id="1.10.1300.10">
    <property type="entry name" value="3'5'-cyclic nucleotide phosphodiesterase, catalytic domain"/>
    <property type="match status" value="1"/>
</dbReference>
<keyword evidence="1 5" id="KW-0479">Metal-binding</keyword>
<comment type="cofactor">
    <cofactor evidence="6">
        <name>a divalent metal cation</name>
        <dbReference type="ChEBI" id="CHEBI:60240"/>
    </cofactor>
    <text evidence="6">Binds 2 divalent metal cations per subunit. Site 1 may preferentially bind zinc ions, while site 2 has a preference for magnesium and/or manganese ions.</text>
</comment>
<feature type="compositionally biased region" description="Basic and acidic residues" evidence="7">
    <location>
        <begin position="1048"/>
        <end position="1060"/>
    </location>
</feature>
<feature type="binding site" evidence="5">
    <location>
        <position position="756"/>
    </location>
    <ligand>
        <name>Zn(2+)</name>
        <dbReference type="ChEBI" id="CHEBI:29105"/>
        <label>1</label>
    </ligand>
</feature>
<feature type="compositionally biased region" description="Polar residues" evidence="7">
    <location>
        <begin position="168"/>
        <end position="184"/>
    </location>
</feature>
<feature type="binding site" evidence="4">
    <location>
        <begin position="752"/>
        <end position="756"/>
    </location>
    <ligand>
        <name>AMP</name>
        <dbReference type="ChEBI" id="CHEBI:456215"/>
    </ligand>
</feature>
<dbReference type="Gene3D" id="3.30.450.40">
    <property type="match status" value="1"/>
</dbReference>
<dbReference type="SUPFAM" id="SSF55781">
    <property type="entry name" value="GAF domain-like"/>
    <property type="match status" value="2"/>
</dbReference>
<evidence type="ECO:0000313" key="9">
    <source>
        <dbReference type="EMBL" id="OQV16397.1"/>
    </source>
</evidence>
<feature type="binding site" evidence="5">
    <location>
        <position position="791"/>
    </location>
    <ligand>
        <name>Zn(2+)</name>
        <dbReference type="ChEBI" id="CHEBI:29105"/>
        <label>2</label>
    </ligand>
</feature>
<dbReference type="GO" id="GO:0004114">
    <property type="term" value="F:3',5'-cyclic-nucleotide phosphodiesterase activity"/>
    <property type="evidence" value="ECO:0007669"/>
    <property type="project" value="InterPro"/>
</dbReference>
<dbReference type="InterPro" id="IPR002073">
    <property type="entry name" value="PDEase_catalytic_dom"/>
</dbReference>